<comment type="caution">
    <text evidence="1">The sequence shown here is derived from an EMBL/GenBank/DDBJ whole genome shotgun (WGS) entry which is preliminary data.</text>
</comment>
<dbReference type="EMBL" id="JABFAF010000006">
    <property type="protein sequence ID" value="MBA0857922.1"/>
    <property type="molecule type" value="Genomic_DNA"/>
</dbReference>
<evidence type="ECO:0000313" key="2">
    <source>
        <dbReference type="Proteomes" id="UP000593576"/>
    </source>
</evidence>
<evidence type="ECO:0000313" key="1">
    <source>
        <dbReference type="EMBL" id="MBA0857922.1"/>
    </source>
</evidence>
<name>A0A7J9LGG7_GOSSC</name>
<accession>A0A7J9LGG7</accession>
<keyword evidence="2" id="KW-1185">Reference proteome</keyword>
<organism evidence="1 2">
    <name type="scientific">Gossypium schwendimanii</name>
    <name type="common">Cotton</name>
    <dbReference type="NCBI Taxonomy" id="34291"/>
    <lineage>
        <taxon>Eukaryota</taxon>
        <taxon>Viridiplantae</taxon>
        <taxon>Streptophyta</taxon>
        <taxon>Embryophyta</taxon>
        <taxon>Tracheophyta</taxon>
        <taxon>Spermatophyta</taxon>
        <taxon>Magnoliopsida</taxon>
        <taxon>eudicotyledons</taxon>
        <taxon>Gunneridae</taxon>
        <taxon>Pentapetalae</taxon>
        <taxon>rosids</taxon>
        <taxon>malvids</taxon>
        <taxon>Malvales</taxon>
        <taxon>Malvaceae</taxon>
        <taxon>Malvoideae</taxon>
        <taxon>Gossypium</taxon>
    </lineage>
</organism>
<proteinExistence type="predicted"/>
<sequence>MVRLIEGKLVKIRRLNN</sequence>
<dbReference type="Proteomes" id="UP000593576">
    <property type="component" value="Unassembled WGS sequence"/>
</dbReference>
<dbReference type="AlphaFoldDB" id="A0A7J9LGG7"/>
<protein>
    <submittedName>
        <fullName evidence="1">Uncharacterized protein</fullName>
    </submittedName>
</protein>
<reference evidence="1 2" key="1">
    <citation type="journal article" date="2019" name="Genome Biol. Evol.">
        <title>Insights into the evolution of the New World diploid cottons (Gossypium, subgenus Houzingenia) based on genome sequencing.</title>
        <authorList>
            <person name="Grover C.E."/>
            <person name="Arick M.A. 2nd"/>
            <person name="Thrash A."/>
            <person name="Conover J.L."/>
            <person name="Sanders W.S."/>
            <person name="Peterson D.G."/>
            <person name="Frelichowski J.E."/>
            <person name="Scheffler J.A."/>
            <person name="Scheffler B.E."/>
            <person name="Wendel J.F."/>
        </authorList>
    </citation>
    <scope>NUCLEOTIDE SEQUENCE [LARGE SCALE GENOMIC DNA]</scope>
    <source>
        <strain evidence="1">1</strain>
        <tissue evidence="1">Leaf</tissue>
    </source>
</reference>
<gene>
    <name evidence="1" type="ORF">Goshw_019059</name>
</gene>